<dbReference type="InterPro" id="IPR003663">
    <property type="entry name" value="Sugar/inositol_transpt"/>
</dbReference>
<keyword evidence="5" id="KW-0762">Sugar transport</keyword>
<feature type="region of interest" description="Disordered" evidence="9">
    <location>
        <begin position="1"/>
        <end position="28"/>
    </location>
</feature>
<feature type="transmembrane region" description="Helical" evidence="10">
    <location>
        <begin position="110"/>
        <end position="126"/>
    </location>
</feature>
<keyword evidence="4" id="KW-1003">Cell membrane</keyword>
<dbReference type="FunFam" id="1.20.1250.20:FF:000218">
    <property type="entry name" value="facilitated trehalose transporter Tret1"/>
    <property type="match status" value="1"/>
</dbReference>
<evidence type="ECO:0000256" key="2">
    <source>
        <dbReference type="ARBA" id="ARBA00007004"/>
    </source>
</evidence>
<feature type="transmembrane region" description="Helical" evidence="10">
    <location>
        <begin position="38"/>
        <end position="63"/>
    </location>
</feature>
<dbReference type="PANTHER" id="PTHR48021:SF59">
    <property type="entry name" value="SOLUTE CARRIER FAMILY 2, FACILITATED GLUCOSE TRANSPORTER MEMBER 6"/>
    <property type="match status" value="1"/>
</dbReference>
<dbReference type="Proteomes" id="UP000694726">
    <property type="component" value="Unplaced"/>
</dbReference>
<evidence type="ECO:0000259" key="11">
    <source>
        <dbReference type="PROSITE" id="PS50850"/>
    </source>
</evidence>
<feature type="transmembrane region" description="Helical" evidence="10">
    <location>
        <begin position="315"/>
        <end position="333"/>
    </location>
</feature>
<dbReference type="Gene3D" id="1.20.1250.20">
    <property type="entry name" value="MFS general substrate transporter like domains"/>
    <property type="match status" value="2"/>
</dbReference>
<evidence type="ECO:0000256" key="5">
    <source>
        <dbReference type="ARBA" id="ARBA00022597"/>
    </source>
</evidence>
<accession>A0A8D0MX39</accession>
<dbReference type="Ensembl" id="ENSSSCT00015021950.1">
    <property type="protein sequence ID" value="ENSSSCP00015008601.1"/>
    <property type="gene ID" value="ENSSSCG00015016582.1"/>
</dbReference>
<evidence type="ECO:0000313" key="13">
    <source>
        <dbReference type="Proteomes" id="UP000694726"/>
    </source>
</evidence>
<dbReference type="PROSITE" id="PS00216">
    <property type="entry name" value="SUGAR_TRANSPORT_1"/>
    <property type="match status" value="1"/>
</dbReference>
<comment type="similarity">
    <text evidence="2">Belongs to the major facilitator superfamily. Sugar transporter (TC 2.A.1.1) family. Glucose transporter subfamily.</text>
</comment>
<feature type="transmembrane region" description="Helical" evidence="10">
    <location>
        <begin position="83"/>
        <end position="103"/>
    </location>
</feature>
<dbReference type="AlphaFoldDB" id="A0A8D0MX39"/>
<protein>
    <submittedName>
        <fullName evidence="12">Solute carrier family 2 member 6</fullName>
    </submittedName>
</protein>
<dbReference type="InterPro" id="IPR020846">
    <property type="entry name" value="MFS_dom"/>
</dbReference>
<feature type="transmembrane region" description="Helical" evidence="10">
    <location>
        <begin position="132"/>
        <end position="156"/>
    </location>
</feature>
<sequence>MQEPLLGAEGPDYDTFPEKPPPSPGERTRVGVLQSKRVLLAAFAAVLGNFSFGYSLVYASPVIPALEHSLDPNLSLTKTQASWFGSVFTLGAAAGGLSAMVLNDLLGRKLSIMFSALPSVAGYAFMAGAHGLWMLLLGRMLTGFAGGLTAACIPVYVSEIAPPGVRGALGATPQLMAVFGSLSLYALGLLLPWRWLAVAGEGPVLVMILLLSFMPNSPRFLLSRGRDSEALQALTWLRGADADIRWEFEQIQDNVRKQSSRMSWAEARDPHMYRPITIALVMRFLQQLTGITPILVYLQSIFDSTAVLLLPKYDAAIVGAVRLLSVLIAAVTMDLAGRKALLFVSGATMFAANLTLGLYVHFGPKALTPNSTMGMESVPVAGTEQPLVTPTSYLTLVPLLATMLFIMGRCASAPGGRGRAREVWGRAVSHALGPRHPGGRLGVTGAHTWAGQKLAACCRPPVTGDQDGSLMGPGARGVPRGSPSEGPSHPLRAVCLCTGATMFAANLTLGLYVHFGPKALTPNSTMGMESVPVAGTEQPLVTPTSYLTLVPLLATMLFIMGYAMGWGPITWLLMAEILPLRARGVASGLCVLVSWLTAFALTKSFLPVVNAFGLQAPFFFFAAVCLVNLAFTGCCVPETKGRSLEQIESFFHSGRSVLH</sequence>
<dbReference type="InterPro" id="IPR036259">
    <property type="entry name" value="MFS_trans_sf"/>
</dbReference>
<dbReference type="GO" id="GO:0022857">
    <property type="term" value="F:transmembrane transporter activity"/>
    <property type="evidence" value="ECO:0007669"/>
    <property type="project" value="InterPro"/>
</dbReference>
<feature type="transmembrane region" description="Helical" evidence="10">
    <location>
        <begin position="493"/>
        <end position="515"/>
    </location>
</feature>
<feature type="domain" description="Major facilitator superfamily (MFS) profile" evidence="11">
    <location>
        <begin position="41"/>
        <end position="640"/>
    </location>
</feature>
<dbReference type="PROSITE" id="PS00217">
    <property type="entry name" value="SUGAR_TRANSPORT_2"/>
    <property type="match status" value="1"/>
</dbReference>
<keyword evidence="8 10" id="KW-0472">Membrane</keyword>
<evidence type="ECO:0000256" key="8">
    <source>
        <dbReference type="ARBA" id="ARBA00023136"/>
    </source>
</evidence>
<dbReference type="InterPro" id="IPR050549">
    <property type="entry name" value="MFS_Trehalose_Transporter"/>
</dbReference>
<feature type="transmembrane region" description="Helical" evidence="10">
    <location>
        <begin position="193"/>
        <end position="214"/>
    </location>
</feature>
<evidence type="ECO:0000256" key="1">
    <source>
        <dbReference type="ARBA" id="ARBA00004651"/>
    </source>
</evidence>
<keyword evidence="6 10" id="KW-0812">Transmembrane</keyword>
<feature type="transmembrane region" description="Helical" evidence="10">
    <location>
        <begin position="618"/>
        <end position="636"/>
    </location>
</feature>
<dbReference type="SUPFAM" id="SSF103473">
    <property type="entry name" value="MFS general substrate transporter"/>
    <property type="match status" value="2"/>
</dbReference>
<feature type="transmembrane region" description="Helical" evidence="10">
    <location>
        <begin position="276"/>
        <end position="295"/>
    </location>
</feature>
<dbReference type="PANTHER" id="PTHR48021">
    <property type="match status" value="1"/>
</dbReference>
<dbReference type="InterPro" id="IPR005829">
    <property type="entry name" value="Sugar_transporter_CS"/>
</dbReference>
<reference evidence="12" key="1">
    <citation type="submission" date="2025-08" db="UniProtKB">
        <authorList>
            <consortium name="Ensembl"/>
        </authorList>
    </citation>
    <scope>IDENTIFICATION</scope>
</reference>
<dbReference type="GO" id="GO:0005886">
    <property type="term" value="C:plasma membrane"/>
    <property type="evidence" value="ECO:0007669"/>
    <property type="project" value="UniProtKB-SubCell"/>
</dbReference>
<proteinExistence type="inferred from homology"/>
<evidence type="ECO:0000256" key="7">
    <source>
        <dbReference type="ARBA" id="ARBA00022989"/>
    </source>
</evidence>
<feature type="transmembrane region" description="Helical" evidence="10">
    <location>
        <begin position="168"/>
        <end position="187"/>
    </location>
</feature>
<evidence type="ECO:0000313" key="12">
    <source>
        <dbReference type="Ensembl" id="ENSSSCP00015008601.1"/>
    </source>
</evidence>
<dbReference type="PROSITE" id="PS50850">
    <property type="entry name" value="MFS"/>
    <property type="match status" value="1"/>
</dbReference>
<feature type="region of interest" description="Disordered" evidence="9">
    <location>
        <begin position="465"/>
        <end position="487"/>
    </location>
</feature>
<evidence type="ECO:0000256" key="6">
    <source>
        <dbReference type="ARBA" id="ARBA00022692"/>
    </source>
</evidence>
<keyword evidence="7 10" id="KW-1133">Transmembrane helix</keyword>
<evidence type="ECO:0000256" key="10">
    <source>
        <dbReference type="SAM" id="Phobius"/>
    </source>
</evidence>
<feature type="transmembrane region" description="Helical" evidence="10">
    <location>
        <begin position="549"/>
        <end position="573"/>
    </location>
</feature>
<comment type="subcellular location">
    <subcellularLocation>
        <location evidence="1">Cell membrane</location>
        <topology evidence="1">Multi-pass membrane protein</topology>
    </subcellularLocation>
</comment>
<organism evidence="12 13">
    <name type="scientific">Sus scrofa</name>
    <name type="common">Pig</name>
    <dbReference type="NCBI Taxonomy" id="9823"/>
    <lineage>
        <taxon>Eukaryota</taxon>
        <taxon>Metazoa</taxon>
        <taxon>Chordata</taxon>
        <taxon>Craniata</taxon>
        <taxon>Vertebrata</taxon>
        <taxon>Euteleostomi</taxon>
        <taxon>Mammalia</taxon>
        <taxon>Eutheria</taxon>
        <taxon>Laurasiatheria</taxon>
        <taxon>Artiodactyla</taxon>
        <taxon>Suina</taxon>
        <taxon>Suidae</taxon>
        <taxon>Sus</taxon>
    </lineage>
</organism>
<evidence type="ECO:0000256" key="3">
    <source>
        <dbReference type="ARBA" id="ARBA00022448"/>
    </source>
</evidence>
<feature type="transmembrane region" description="Helical" evidence="10">
    <location>
        <begin position="340"/>
        <end position="362"/>
    </location>
</feature>
<dbReference type="PRINTS" id="PR00171">
    <property type="entry name" value="SUGRTRNSPORT"/>
</dbReference>
<dbReference type="InterPro" id="IPR005828">
    <property type="entry name" value="MFS_sugar_transport-like"/>
</dbReference>
<name>A0A8D0MX39_PIG</name>
<dbReference type="Pfam" id="PF00083">
    <property type="entry name" value="Sugar_tr"/>
    <property type="match status" value="2"/>
</dbReference>
<evidence type="ECO:0000256" key="9">
    <source>
        <dbReference type="SAM" id="MobiDB-lite"/>
    </source>
</evidence>
<feature type="transmembrane region" description="Helical" evidence="10">
    <location>
        <begin position="585"/>
        <end position="606"/>
    </location>
</feature>
<evidence type="ECO:0000256" key="4">
    <source>
        <dbReference type="ARBA" id="ARBA00022475"/>
    </source>
</evidence>
<feature type="transmembrane region" description="Helical" evidence="10">
    <location>
        <begin position="393"/>
        <end position="411"/>
    </location>
</feature>
<keyword evidence="3" id="KW-0813">Transport</keyword>